<dbReference type="InterPro" id="IPR021940">
    <property type="entry name" value="CER1-like_C"/>
</dbReference>
<dbReference type="GO" id="GO:0016020">
    <property type="term" value="C:membrane"/>
    <property type="evidence" value="ECO:0007669"/>
    <property type="project" value="UniProtKB-SubCell"/>
</dbReference>
<protein>
    <recommendedName>
        <fullName evidence="2">Very-long-chain aldehyde decarbonylase CER1-like C-terminal domain-containing protein</fullName>
    </recommendedName>
</protein>
<reference evidence="3" key="1">
    <citation type="submission" date="2022-03" db="EMBL/GenBank/DDBJ databases">
        <title>A functionally conserved STORR gene fusion in Papaver species that diverged 16.8 million years ago.</title>
        <authorList>
            <person name="Catania T."/>
        </authorList>
    </citation>
    <scope>NUCLEOTIDE SEQUENCE</scope>
    <source>
        <strain evidence="3">S-191538</strain>
    </source>
</reference>
<dbReference type="AlphaFoldDB" id="A0AA42B121"/>
<feature type="domain" description="Very-long-chain aldehyde decarbonylase CER1-like C-terminal" evidence="2">
    <location>
        <begin position="83"/>
        <end position="129"/>
    </location>
</feature>
<evidence type="ECO:0000256" key="1">
    <source>
        <dbReference type="ARBA" id="ARBA00004141"/>
    </source>
</evidence>
<proteinExistence type="predicted"/>
<comment type="subcellular location">
    <subcellularLocation>
        <location evidence="1">Membrane</location>
        <topology evidence="1">Multi-pass membrane protein</topology>
    </subcellularLocation>
</comment>
<organism evidence="3 4">
    <name type="scientific">Papaver nudicaule</name>
    <name type="common">Iceland poppy</name>
    <dbReference type="NCBI Taxonomy" id="74823"/>
    <lineage>
        <taxon>Eukaryota</taxon>
        <taxon>Viridiplantae</taxon>
        <taxon>Streptophyta</taxon>
        <taxon>Embryophyta</taxon>
        <taxon>Tracheophyta</taxon>
        <taxon>Spermatophyta</taxon>
        <taxon>Magnoliopsida</taxon>
        <taxon>Ranunculales</taxon>
        <taxon>Papaveraceae</taxon>
        <taxon>Papaveroideae</taxon>
        <taxon>Papaver</taxon>
    </lineage>
</organism>
<gene>
    <name evidence="3" type="ORF">MKW94_000934</name>
</gene>
<evidence type="ECO:0000259" key="2">
    <source>
        <dbReference type="Pfam" id="PF12076"/>
    </source>
</evidence>
<comment type="caution">
    <text evidence="3">The sequence shown here is derived from an EMBL/GenBank/DDBJ whole genome shotgun (WGS) entry which is preliminary data.</text>
</comment>
<keyword evidence="4" id="KW-1185">Reference proteome</keyword>
<accession>A0AA42B121</accession>
<feature type="non-terminal residue" evidence="3">
    <location>
        <position position="157"/>
    </location>
</feature>
<dbReference type="EMBL" id="JAJJMA010290657">
    <property type="protein sequence ID" value="MCL7047219.1"/>
    <property type="molecule type" value="Genomic_DNA"/>
</dbReference>
<evidence type="ECO:0000313" key="3">
    <source>
        <dbReference type="EMBL" id="MCL7047219.1"/>
    </source>
</evidence>
<dbReference type="Proteomes" id="UP001177140">
    <property type="component" value="Unassembled WGS sequence"/>
</dbReference>
<name>A0AA42B121_PAPNU</name>
<dbReference type="Pfam" id="PF12076">
    <property type="entry name" value="CER1-like_C"/>
    <property type="match status" value="1"/>
</dbReference>
<evidence type="ECO:0000313" key="4">
    <source>
        <dbReference type="Proteomes" id="UP001177140"/>
    </source>
</evidence>
<sequence>LTSQRKQINDLIEKAILEAEKAGVKVISFGLLNQDEELNKNGEVYSKKYPNLKIRIVDGSSLSVALVVNNVTNIFPKGANKQVTMRGKFTKVAYTIALILCQRGYQVVVTNVDEFEKLKLKLKTMMMDATSLTSDISRNLILSTTSIHAHDLVRKFY</sequence>